<organism evidence="4 5">
    <name type="scientific">Zhihengliuella salsuginis</name>
    <dbReference type="NCBI Taxonomy" id="578222"/>
    <lineage>
        <taxon>Bacteria</taxon>
        <taxon>Bacillati</taxon>
        <taxon>Actinomycetota</taxon>
        <taxon>Actinomycetes</taxon>
        <taxon>Micrococcales</taxon>
        <taxon>Micrococcaceae</taxon>
        <taxon>Zhihengliuella</taxon>
    </lineage>
</organism>
<comment type="caution">
    <text evidence="4">The sequence shown here is derived from an EMBL/GenBank/DDBJ whole genome shotgun (WGS) entry which is preliminary data.</text>
</comment>
<evidence type="ECO:0000313" key="5">
    <source>
        <dbReference type="Proteomes" id="UP000642819"/>
    </source>
</evidence>
<evidence type="ECO:0000256" key="1">
    <source>
        <dbReference type="SAM" id="MobiDB-lite"/>
    </source>
</evidence>
<proteinExistence type="predicted"/>
<feature type="chain" id="PRO_5045042307" description="DUF6318 domain-containing protein" evidence="2">
    <location>
        <begin position="28"/>
        <end position="207"/>
    </location>
</feature>
<name>A0ABQ3GG75_9MICC</name>
<evidence type="ECO:0000259" key="3">
    <source>
        <dbReference type="Pfam" id="PF19843"/>
    </source>
</evidence>
<feature type="compositionally biased region" description="Low complexity" evidence="1">
    <location>
        <begin position="23"/>
        <end position="60"/>
    </location>
</feature>
<dbReference type="RefSeq" id="WP_189348979.1">
    <property type="nucleotide sequence ID" value="NZ_BMXK01000003.1"/>
</dbReference>
<keyword evidence="5" id="KW-1185">Reference proteome</keyword>
<feature type="region of interest" description="Disordered" evidence="1">
    <location>
        <begin position="23"/>
        <end position="70"/>
    </location>
</feature>
<dbReference type="PROSITE" id="PS51257">
    <property type="entry name" value="PROKAR_LIPOPROTEIN"/>
    <property type="match status" value="1"/>
</dbReference>
<dbReference type="Proteomes" id="UP000642819">
    <property type="component" value="Unassembled WGS sequence"/>
</dbReference>
<gene>
    <name evidence="4" type="ORF">GCM10008096_09690</name>
</gene>
<accession>A0ABQ3GG75</accession>
<dbReference type="InterPro" id="IPR046281">
    <property type="entry name" value="DUF6318"/>
</dbReference>
<evidence type="ECO:0000256" key="2">
    <source>
        <dbReference type="SAM" id="SignalP"/>
    </source>
</evidence>
<sequence>MKQFRPANVVVAGLVALALAGCSGTTAEPSESPTPSSAAPTSSAPASPTPKPATSTSPAENLEKPEKPELASEFSAAGYEAFVEYWFEAQNYAMATGDTTLLDEVSDDGCRFCRVRSFVAHDIYDDGGWAQGGELTPKDFITNMRPVEDYFHAGIVLQQADGGVYLEDGSVDPDHGFEELSIEYDFLTYFDDEAGWSAAIIEKVEDQ</sequence>
<keyword evidence="2" id="KW-0732">Signal</keyword>
<dbReference type="EMBL" id="BMXK01000003">
    <property type="protein sequence ID" value="GHD03431.1"/>
    <property type="molecule type" value="Genomic_DNA"/>
</dbReference>
<feature type="domain" description="DUF6318" evidence="3">
    <location>
        <begin position="51"/>
        <end position="193"/>
    </location>
</feature>
<dbReference type="Pfam" id="PF19843">
    <property type="entry name" value="DUF6318"/>
    <property type="match status" value="1"/>
</dbReference>
<reference evidence="5" key="1">
    <citation type="journal article" date="2019" name="Int. J. Syst. Evol. Microbiol.">
        <title>The Global Catalogue of Microorganisms (GCM) 10K type strain sequencing project: providing services to taxonomists for standard genome sequencing and annotation.</title>
        <authorList>
            <consortium name="The Broad Institute Genomics Platform"/>
            <consortium name="The Broad Institute Genome Sequencing Center for Infectious Disease"/>
            <person name="Wu L."/>
            <person name="Ma J."/>
        </authorList>
    </citation>
    <scope>NUCLEOTIDE SEQUENCE [LARGE SCALE GENOMIC DNA]</scope>
    <source>
        <strain evidence="5">KCTC 19466</strain>
    </source>
</reference>
<feature type="signal peptide" evidence="2">
    <location>
        <begin position="1"/>
        <end position="27"/>
    </location>
</feature>
<feature type="compositionally biased region" description="Basic and acidic residues" evidence="1">
    <location>
        <begin position="61"/>
        <end position="70"/>
    </location>
</feature>
<protein>
    <recommendedName>
        <fullName evidence="3">DUF6318 domain-containing protein</fullName>
    </recommendedName>
</protein>
<evidence type="ECO:0000313" key="4">
    <source>
        <dbReference type="EMBL" id="GHD03431.1"/>
    </source>
</evidence>